<accession>A0A4R5EXT4</accession>
<keyword evidence="1" id="KW-0472">Membrane</keyword>
<dbReference type="Proteomes" id="UP000294662">
    <property type="component" value="Unassembled WGS sequence"/>
</dbReference>
<sequence>MSDDGLIVPEDEYGRIRVFALDMPPERADFLREPGAADQVLGLAGLDPTQIDVIRVADLEELGLTGYLTEGCGLSKEQIAPDRAMLEALDGYVLVLRSRAFKGAAAVLAPEPDVRLIATYDEPSPDWRAQPLRSDSAAPYSAPRLSPRAARAQARRIGGSLFAAVIVVIALVLWWGVF</sequence>
<proteinExistence type="predicted"/>
<gene>
    <name evidence="2" type="ORF">E1B25_06965</name>
</gene>
<organism evidence="2 3">
    <name type="scientific">Antarcticimicrobium sediminis</name>
    <dbReference type="NCBI Taxonomy" id="2546227"/>
    <lineage>
        <taxon>Bacteria</taxon>
        <taxon>Pseudomonadati</taxon>
        <taxon>Pseudomonadota</taxon>
        <taxon>Alphaproteobacteria</taxon>
        <taxon>Rhodobacterales</taxon>
        <taxon>Paracoccaceae</taxon>
        <taxon>Antarcticimicrobium</taxon>
    </lineage>
</organism>
<name>A0A4R5EXT4_9RHOB</name>
<evidence type="ECO:0000313" key="2">
    <source>
        <dbReference type="EMBL" id="TDE39783.1"/>
    </source>
</evidence>
<feature type="transmembrane region" description="Helical" evidence="1">
    <location>
        <begin position="157"/>
        <end position="177"/>
    </location>
</feature>
<comment type="caution">
    <text evidence="2">The sequence shown here is derived from an EMBL/GenBank/DDBJ whole genome shotgun (WGS) entry which is preliminary data.</text>
</comment>
<evidence type="ECO:0000313" key="3">
    <source>
        <dbReference type="Proteomes" id="UP000294662"/>
    </source>
</evidence>
<keyword evidence="3" id="KW-1185">Reference proteome</keyword>
<keyword evidence="1" id="KW-1133">Transmembrane helix</keyword>
<dbReference type="OrthoDB" id="7875742at2"/>
<dbReference type="AlphaFoldDB" id="A0A4R5EXT4"/>
<dbReference type="EMBL" id="SMFP01000003">
    <property type="protein sequence ID" value="TDE39783.1"/>
    <property type="molecule type" value="Genomic_DNA"/>
</dbReference>
<evidence type="ECO:0000256" key="1">
    <source>
        <dbReference type="SAM" id="Phobius"/>
    </source>
</evidence>
<dbReference type="RefSeq" id="WP_132828037.1">
    <property type="nucleotide sequence ID" value="NZ_SMFP01000003.1"/>
</dbReference>
<keyword evidence="1" id="KW-0812">Transmembrane</keyword>
<protein>
    <submittedName>
        <fullName evidence="2">Uncharacterized protein</fullName>
    </submittedName>
</protein>
<reference evidence="2 3" key="1">
    <citation type="submission" date="2019-03" db="EMBL/GenBank/DDBJ databases">
        <authorList>
            <person name="Zhang S."/>
        </authorList>
    </citation>
    <scope>NUCLEOTIDE SEQUENCE [LARGE SCALE GENOMIC DNA]</scope>
    <source>
        <strain evidence="2 3">S4J41</strain>
    </source>
</reference>